<evidence type="ECO:0000256" key="6">
    <source>
        <dbReference type="SAM" id="Phobius"/>
    </source>
</evidence>
<dbReference type="NCBIfam" id="NF008977">
    <property type="entry name" value="PRK12324.1-2"/>
    <property type="match status" value="1"/>
</dbReference>
<dbReference type="EC" id="2.4.2.45" evidence="7"/>
<evidence type="ECO:0000256" key="3">
    <source>
        <dbReference type="ARBA" id="ARBA00022692"/>
    </source>
</evidence>
<keyword evidence="7" id="KW-0808">Transferase</keyword>
<dbReference type="InterPro" id="IPR039653">
    <property type="entry name" value="Prenyltransferase"/>
</dbReference>
<evidence type="ECO:0000313" key="8">
    <source>
        <dbReference type="Proteomes" id="UP000319499"/>
    </source>
</evidence>
<evidence type="ECO:0000256" key="5">
    <source>
        <dbReference type="ARBA" id="ARBA00023136"/>
    </source>
</evidence>
<dbReference type="GO" id="GO:0016765">
    <property type="term" value="F:transferase activity, transferring alkyl or aryl (other than methyl) groups"/>
    <property type="evidence" value="ECO:0007669"/>
    <property type="project" value="InterPro"/>
</dbReference>
<feature type="transmembrane region" description="Helical" evidence="6">
    <location>
        <begin position="129"/>
        <end position="150"/>
    </location>
</feature>
<dbReference type="InterPro" id="IPR000537">
    <property type="entry name" value="UbiA_prenyltransferase"/>
</dbReference>
<evidence type="ECO:0000256" key="4">
    <source>
        <dbReference type="ARBA" id="ARBA00022989"/>
    </source>
</evidence>
<dbReference type="GO" id="GO:0005886">
    <property type="term" value="C:plasma membrane"/>
    <property type="evidence" value="ECO:0007669"/>
    <property type="project" value="TreeGrafter"/>
</dbReference>
<dbReference type="CDD" id="cd13963">
    <property type="entry name" value="PT_UbiA_2"/>
    <property type="match status" value="1"/>
</dbReference>
<dbReference type="EMBL" id="SELH01000011">
    <property type="protein sequence ID" value="TWP30679.1"/>
    <property type="molecule type" value="Genomic_DNA"/>
</dbReference>
<dbReference type="PANTHER" id="PTHR11048">
    <property type="entry name" value="PRENYLTRANSFERASES"/>
    <property type="match status" value="1"/>
</dbReference>
<feature type="transmembrane region" description="Helical" evidence="6">
    <location>
        <begin position="12"/>
        <end position="30"/>
    </location>
</feature>
<feature type="transmembrane region" description="Helical" evidence="6">
    <location>
        <begin position="36"/>
        <end position="59"/>
    </location>
</feature>
<organism evidence="7 8">
    <name type="scientific">Apibacter muscae</name>
    <dbReference type="NCBI Taxonomy" id="2509004"/>
    <lineage>
        <taxon>Bacteria</taxon>
        <taxon>Pseudomonadati</taxon>
        <taxon>Bacteroidota</taxon>
        <taxon>Flavobacteriia</taxon>
        <taxon>Flavobacteriales</taxon>
        <taxon>Weeksellaceae</taxon>
        <taxon>Apibacter</taxon>
    </lineage>
</organism>
<feature type="transmembrane region" description="Helical" evidence="6">
    <location>
        <begin position="105"/>
        <end position="122"/>
    </location>
</feature>
<keyword evidence="4 6" id="KW-1133">Transmembrane helix</keyword>
<keyword evidence="8" id="KW-1185">Reference proteome</keyword>
<keyword evidence="3 6" id="KW-0812">Transmembrane</keyword>
<dbReference type="InterPro" id="IPR044878">
    <property type="entry name" value="UbiA_sf"/>
</dbReference>
<feature type="transmembrane region" description="Helical" evidence="6">
    <location>
        <begin position="156"/>
        <end position="174"/>
    </location>
</feature>
<dbReference type="Gene3D" id="1.10.357.140">
    <property type="entry name" value="UbiA prenyltransferase"/>
    <property type="match status" value="1"/>
</dbReference>
<dbReference type="AlphaFoldDB" id="A0A563DKN9"/>
<protein>
    <submittedName>
        <fullName evidence="7">Decaprenyl-phosphate phosphoribosyltransferase</fullName>
        <ecNumber evidence="7">2.4.2.45</ecNumber>
    </submittedName>
</protein>
<name>A0A563DKN9_9FLAO</name>
<dbReference type="Pfam" id="PF01040">
    <property type="entry name" value="UbiA"/>
    <property type="match status" value="1"/>
</dbReference>
<gene>
    <name evidence="7" type="ORF">ETU09_01365</name>
</gene>
<sequence length="288" mass="33004">MVNFLKLIRIHQWVKNIFVFLPIFFAGKLLDLNLVINSFFGFLAFSFIASSIYIINDYVDIESDKKHPEKKNRPLASGKIKKSEAIIILLFLLLFSFSICLYLKSWTLSLFIIAYFLMNLAYSFRLKHVAIIDVIIIALGFLFRVFVGGAVTGLPISIWAILLTFFLALVMGIGKRRGELINANLTGKTRKALDGYNLQFTDTAMTVISTCAILCYIMYTLDPTVMHNIHKDIVYTSLFVVIGILRYLQLTFVFNKTESPTKVVYKDLFLQVDLILWIISIFILKYSI</sequence>
<feature type="transmembrane region" description="Helical" evidence="6">
    <location>
        <begin position="267"/>
        <end position="286"/>
    </location>
</feature>
<comment type="caution">
    <text evidence="7">The sequence shown here is derived from an EMBL/GenBank/DDBJ whole genome shotgun (WGS) entry which is preliminary data.</text>
</comment>
<dbReference type="Proteomes" id="UP000319499">
    <property type="component" value="Unassembled WGS sequence"/>
</dbReference>
<dbReference type="GO" id="GO:0009247">
    <property type="term" value="P:glycolipid biosynthetic process"/>
    <property type="evidence" value="ECO:0007669"/>
    <property type="project" value="TreeGrafter"/>
</dbReference>
<keyword evidence="5 6" id="KW-0472">Membrane</keyword>
<keyword evidence="7" id="KW-0328">Glycosyltransferase</keyword>
<keyword evidence="2" id="KW-1003">Cell membrane</keyword>
<evidence type="ECO:0000256" key="2">
    <source>
        <dbReference type="ARBA" id="ARBA00022475"/>
    </source>
</evidence>
<dbReference type="RefSeq" id="WP_146291365.1">
    <property type="nucleotide sequence ID" value="NZ_SELH01000011.1"/>
</dbReference>
<reference evidence="7 8" key="1">
    <citation type="submission" date="2019-02" db="EMBL/GenBank/DDBJ databases">
        <title>Apibacter muscae sp. nov.: a novel member of the house fly microbiota.</title>
        <authorList>
            <person name="Park R."/>
        </authorList>
    </citation>
    <scope>NUCLEOTIDE SEQUENCE [LARGE SCALE GENOMIC DNA]</scope>
    <source>
        <strain evidence="7 8">AL1</strain>
    </source>
</reference>
<evidence type="ECO:0000256" key="1">
    <source>
        <dbReference type="ARBA" id="ARBA00004141"/>
    </source>
</evidence>
<evidence type="ECO:0000313" key="7">
    <source>
        <dbReference type="EMBL" id="TWP30679.1"/>
    </source>
</evidence>
<feature type="transmembrane region" description="Helical" evidence="6">
    <location>
        <begin position="195"/>
        <end position="221"/>
    </location>
</feature>
<accession>A0A563DKN9</accession>
<dbReference type="OrthoDB" id="9803632at2"/>
<dbReference type="GO" id="GO:0016757">
    <property type="term" value="F:glycosyltransferase activity"/>
    <property type="evidence" value="ECO:0007669"/>
    <property type="project" value="UniProtKB-KW"/>
</dbReference>
<proteinExistence type="predicted"/>
<feature type="transmembrane region" description="Helical" evidence="6">
    <location>
        <begin position="233"/>
        <end position="255"/>
    </location>
</feature>
<comment type="subcellular location">
    <subcellularLocation>
        <location evidence="1">Membrane</location>
        <topology evidence="1">Multi-pass membrane protein</topology>
    </subcellularLocation>
</comment>
<dbReference type="PANTHER" id="PTHR11048:SF5">
    <property type="entry name" value="DECAPRENYL-PHOSPHATE PHOSPHORIBOSYLTRANSFERASE"/>
    <property type="match status" value="1"/>
</dbReference>